<dbReference type="InterPro" id="IPR036890">
    <property type="entry name" value="HATPase_C_sf"/>
</dbReference>
<dbReference type="CDD" id="cd00082">
    <property type="entry name" value="HisKA"/>
    <property type="match status" value="1"/>
</dbReference>
<dbReference type="PANTHER" id="PTHR45453">
    <property type="entry name" value="PHOSPHATE REGULON SENSOR PROTEIN PHOR"/>
    <property type="match status" value="1"/>
</dbReference>
<evidence type="ECO:0000256" key="3">
    <source>
        <dbReference type="ARBA" id="ARBA00012438"/>
    </source>
</evidence>
<dbReference type="GO" id="GO:0004721">
    <property type="term" value="F:phosphoprotein phosphatase activity"/>
    <property type="evidence" value="ECO:0007669"/>
    <property type="project" value="TreeGrafter"/>
</dbReference>
<dbReference type="GO" id="GO:0016036">
    <property type="term" value="P:cellular response to phosphate starvation"/>
    <property type="evidence" value="ECO:0007669"/>
    <property type="project" value="TreeGrafter"/>
</dbReference>
<dbReference type="PANTHER" id="PTHR45453:SF1">
    <property type="entry name" value="PHOSPHATE REGULON SENSOR PROTEIN PHOR"/>
    <property type="match status" value="1"/>
</dbReference>
<keyword evidence="10" id="KW-1185">Reference proteome</keyword>
<comment type="subcellular location">
    <subcellularLocation>
        <location evidence="2">Membrane</location>
    </subcellularLocation>
</comment>
<accession>A0A9W6FDF4</accession>
<evidence type="ECO:0000256" key="2">
    <source>
        <dbReference type="ARBA" id="ARBA00004370"/>
    </source>
</evidence>
<dbReference type="PRINTS" id="PR01780">
    <property type="entry name" value="LANTIREGPROT"/>
</dbReference>
<comment type="catalytic activity">
    <reaction evidence="1">
        <text>ATP + protein L-histidine = ADP + protein N-phospho-L-histidine.</text>
        <dbReference type="EC" id="2.7.13.3"/>
    </reaction>
</comment>
<proteinExistence type="predicted"/>
<dbReference type="InterPro" id="IPR050351">
    <property type="entry name" value="BphY/WalK/GraS-like"/>
</dbReference>
<dbReference type="GO" id="GO:0005886">
    <property type="term" value="C:plasma membrane"/>
    <property type="evidence" value="ECO:0007669"/>
    <property type="project" value="TreeGrafter"/>
</dbReference>
<dbReference type="Proteomes" id="UP001145145">
    <property type="component" value="Unassembled WGS sequence"/>
</dbReference>
<comment type="caution">
    <text evidence="9">The sequence shown here is derived from an EMBL/GenBank/DDBJ whole genome shotgun (WGS) entry which is preliminary data.</text>
</comment>
<protein>
    <recommendedName>
        <fullName evidence="3">histidine kinase</fullName>
        <ecNumber evidence="3">2.7.13.3</ecNumber>
    </recommendedName>
</protein>
<dbReference type="SUPFAM" id="SSF47384">
    <property type="entry name" value="Homodimeric domain of signal transducing histidine kinase"/>
    <property type="match status" value="1"/>
</dbReference>
<name>A0A9W6FDF4_9FIRM</name>
<gene>
    <name evidence="9" type="ORF">Selli1_28080</name>
</gene>
<dbReference type="RefSeq" id="WP_281873570.1">
    <property type="nucleotide sequence ID" value="NZ_BSBO01000033.1"/>
</dbReference>
<evidence type="ECO:0000256" key="1">
    <source>
        <dbReference type="ARBA" id="ARBA00000085"/>
    </source>
</evidence>
<dbReference type="InterPro" id="IPR003661">
    <property type="entry name" value="HisK_dim/P_dom"/>
</dbReference>
<keyword evidence="5" id="KW-0808">Transferase</keyword>
<dbReference type="PROSITE" id="PS50109">
    <property type="entry name" value="HIS_KIN"/>
    <property type="match status" value="1"/>
</dbReference>
<dbReference type="InterPro" id="IPR003594">
    <property type="entry name" value="HATPase_dom"/>
</dbReference>
<evidence type="ECO:0000256" key="6">
    <source>
        <dbReference type="ARBA" id="ARBA00022777"/>
    </source>
</evidence>
<dbReference type="Pfam" id="PF00512">
    <property type="entry name" value="HisKA"/>
    <property type="match status" value="1"/>
</dbReference>
<dbReference type="Pfam" id="PF02518">
    <property type="entry name" value="HATPase_c"/>
    <property type="match status" value="1"/>
</dbReference>
<dbReference type="InterPro" id="IPR008358">
    <property type="entry name" value="Sig_transdc_His_kin/Pase_MprB"/>
</dbReference>
<evidence type="ECO:0000313" key="10">
    <source>
        <dbReference type="Proteomes" id="UP001145145"/>
    </source>
</evidence>
<feature type="domain" description="Histidine kinase" evidence="8">
    <location>
        <begin position="88"/>
        <end position="300"/>
    </location>
</feature>
<reference evidence="9 10" key="1">
    <citation type="journal article" date="2023" name="Int. J. Syst. Evol. Microbiol.">
        <title>Sellimonas catena sp. nov., isolated from human faeces.</title>
        <authorList>
            <person name="Hisatomi A."/>
            <person name="Ohkuma M."/>
            <person name="Sakamoto M."/>
        </authorList>
    </citation>
    <scope>NUCLEOTIDE SEQUENCE [LARGE SCALE GENOMIC DNA]</scope>
    <source>
        <strain evidence="9 10">12EGH17</strain>
    </source>
</reference>
<keyword evidence="4" id="KW-0597">Phosphoprotein</keyword>
<organism evidence="9 10">
    <name type="scientific">Sellimonas catena</name>
    <dbReference type="NCBI Taxonomy" id="2994035"/>
    <lineage>
        <taxon>Bacteria</taxon>
        <taxon>Bacillati</taxon>
        <taxon>Bacillota</taxon>
        <taxon>Clostridia</taxon>
        <taxon>Lachnospirales</taxon>
        <taxon>Lachnospiraceae</taxon>
        <taxon>Sellimonas</taxon>
    </lineage>
</organism>
<dbReference type="SMART" id="SM00388">
    <property type="entry name" value="HisKA"/>
    <property type="match status" value="1"/>
</dbReference>
<dbReference type="InterPro" id="IPR005467">
    <property type="entry name" value="His_kinase_dom"/>
</dbReference>
<dbReference type="AlphaFoldDB" id="A0A9W6FDF4"/>
<dbReference type="GO" id="GO:0000155">
    <property type="term" value="F:phosphorelay sensor kinase activity"/>
    <property type="evidence" value="ECO:0007669"/>
    <property type="project" value="InterPro"/>
</dbReference>
<evidence type="ECO:0000256" key="4">
    <source>
        <dbReference type="ARBA" id="ARBA00022553"/>
    </source>
</evidence>
<keyword evidence="6 9" id="KW-0418">Kinase</keyword>
<evidence type="ECO:0000256" key="5">
    <source>
        <dbReference type="ARBA" id="ARBA00022679"/>
    </source>
</evidence>
<sequence>MEWIIGILAALVAVLLIILAVYKRQIRDICRQLAFLKEYDSNLLITRQMDAFGIRELTDELNEMLELQREQRRRYLKKEQDISDAYTNLSHDIRTPLTSLDGYFQLLRDSKEQKERERYLKVIQERIVSLKEMLEELFTYTKLKNETYELKLEPLYLNRILTETAFSYYDVWVERGMEPEIDLTEEQLQIEGNEAGLRRTLQNIIKNGLDHGEGKMKFSMFRKEGWAVVECANYTARPDEIDVGKVFERFYKADEARSRNASSGLGLSIAKEFTVRMHGEIRAWLKGNWFTIQLRFPLLS</sequence>
<evidence type="ECO:0000256" key="7">
    <source>
        <dbReference type="ARBA" id="ARBA00023012"/>
    </source>
</evidence>
<dbReference type="Gene3D" id="1.10.287.130">
    <property type="match status" value="1"/>
</dbReference>
<dbReference type="EC" id="2.7.13.3" evidence="3"/>
<keyword evidence="7" id="KW-0902">Two-component regulatory system</keyword>
<dbReference type="InterPro" id="IPR036097">
    <property type="entry name" value="HisK_dim/P_sf"/>
</dbReference>
<evidence type="ECO:0000313" key="9">
    <source>
        <dbReference type="EMBL" id="GLG05634.1"/>
    </source>
</evidence>
<evidence type="ECO:0000259" key="8">
    <source>
        <dbReference type="PROSITE" id="PS50109"/>
    </source>
</evidence>
<dbReference type="Gene3D" id="3.30.565.10">
    <property type="entry name" value="Histidine kinase-like ATPase, C-terminal domain"/>
    <property type="match status" value="1"/>
</dbReference>
<dbReference type="SMART" id="SM00387">
    <property type="entry name" value="HATPase_c"/>
    <property type="match status" value="1"/>
</dbReference>
<dbReference type="SUPFAM" id="SSF55874">
    <property type="entry name" value="ATPase domain of HSP90 chaperone/DNA topoisomerase II/histidine kinase"/>
    <property type="match status" value="1"/>
</dbReference>
<dbReference type="EMBL" id="BSBO01000033">
    <property type="protein sequence ID" value="GLG05634.1"/>
    <property type="molecule type" value="Genomic_DNA"/>
</dbReference>